<dbReference type="EMBL" id="AVBG01000007">
    <property type="protein sequence ID" value="KGP91308.1"/>
    <property type="molecule type" value="Genomic_DNA"/>
</dbReference>
<dbReference type="Proteomes" id="UP000030153">
    <property type="component" value="Unassembled WGS sequence"/>
</dbReference>
<keyword evidence="2" id="KW-1185">Reference proteome</keyword>
<evidence type="ECO:0000313" key="1">
    <source>
        <dbReference type="EMBL" id="KGP91308.1"/>
    </source>
</evidence>
<evidence type="ECO:0000313" key="2">
    <source>
        <dbReference type="Proteomes" id="UP000030153"/>
    </source>
</evidence>
<sequence>MKKGMSIGLIFITTILLFGCDGENLNLIKLDGEVYRAEVSDYSKEDLGKSYGKVKYNSPSTMPQNNKEATLFPVGTEIFYKKNREDEFLVSFKDRIYELTKHE</sequence>
<proteinExistence type="predicted"/>
<dbReference type="RefSeq" id="WP_036783585.1">
    <property type="nucleotide sequence ID" value="NZ_AVBG01000007.1"/>
</dbReference>
<accession>A0A0A2UX49</accession>
<dbReference type="AlphaFoldDB" id="A0A0A2UX49"/>
<comment type="caution">
    <text evidence="1">The sequence shown here is derived from an EMBL/GenBank/DDBJ whole genome shotgun (WGS) entry which is preliminary data.</text>
</comment>
<name>A0A0A2UX49_9BACI</name>
<protein>
    <recommendedName>
        <fullName evidence="3">Lipoprotein</fullName>
    </recommendedName>
</protein>
<dbReference type="PROSITE" id="PS51257">
    <property type="entry name" value="PROKAR_LIPOPROTEIN"/>
    <property type="match status" value="1"/>
</dbReference>
<reference evidence="1 2" key="1">
    <citation type="submission" date="2013-08" db="EMBL/GenBank/DDBJ databases">
        <title>Genome of Pontibacillus chungwhensis.</title>
        <authorList>
            <person name="Wang Q."/>
            <person name="Wang G."/>
        </authorList>
    </citation>
    <scope>NUCLEOTIDE SEQUENCE [LARGE SCALE GENOMIC DNA]</scope>
    <source>
        <strain evidence="1 2">BH030062</strain>
    </source>
</reference>
<gene>
    <name evidence="1" type="ORF">N780_08340</name>
</gene>
<evidence type="ECO:0008006" key="3">
    <source>
        <dbReference type="Google" id="ProtNLM"/>
    </source>
</evidence>
<organism evidence="1 2">
    <name type="scientific">Pontibacillus chungwhensis BH030062</name>
    <dbReference type="NCBI Taxonomy" id="1385513"/>
    <lineage>
        <taxon>Bacteria</taxon>
        <taxon>Bacillati</taxon>
        <taxon>Bacillota</taxon>
        <taxon>Bacilli</taxon>
        <taxon>Bacillales</taxon>
        <taxon>Bacillaceae</taxon>
        <taxon>Pontibacillus</taxon>
    </lineage>
</organism>